<evidence type="ECO:0000256" key="2">
    <source>
        <dbReference type="ARBA" id="ARBA00007255"/>
    </source>
</evidence>
<evidence type="ECO:0000313" key="13">
    <source>
        <dbReference type="Proteomes" id="UP000663699"/>
    </source>
</evidence>
<dbReference type="PANTHER" id="PTHR12743:SF0">
    <property type="entry name" value="HOLOCYTOCHROME C-TYPE SYNTHASE"/>
    <property type="match status" value="1"/>
</dbReference>
<feature type="compositionally biased region" description="Basic and acidic residues" evidence="11">
    <location>
        <begin position="1"/>
        <end position="16"/>
    </location>
</feature>
<dbReference type="OrthoDB" id="4243at2759"/>
<dbReference type="InterPro" id="IPR000511">
    <property type="entry name" value="Holocyt_c/c1_synthase"/>
</dbReference>
<keyword evidence="6 10" id="KW-0408">Iron</keyword>
<dbReference type="GO" id="GO:0046872">
    <property type="term" value="F:metal ion binding"/>
    <property type="evidence" value="ECO:0007669"/>
    <property type="project" value="UniProtKB-KW"/>
</dbReference>
<comment type="similarity">
    <text evidence="2 10">Belongs to the cytochrome c-type heme lyase family.</text>
</comment>
<evidence type="ECO:0000256" key="9">
    <source>
        <dbReference type="ARBA" id="ARBA00023239"/>
    </source>
</evidence>
<comment type="subcellular location">
    <subcellularLocation>
        <location evidence="1 10">Mitochondrion inner membrane</location>
    </subcellularLocation>
</comment>
<gene>
    <name evidence="12" type="ORF">MERGE_002186</name>
</gene>
<dbReference type="PANTHER" id="PTHR12743">
    <property type="entry name" value="CYTOCHROME C1 HEME LYASE"/>
    <property type="match status" value="1"/>
</dbReference>
<feature type="region of interest" description="Disordered" evidence="11">
    <location>
        <begin position="1"/>
        <end position="37"/>
    </location>
</feature>
<dbReference type="Pfam" id="PF01265">
    <property type="entry name" value="Cyto_heme_lyase"/>
    <property type="match status" value="1"/>
</dbReference>
<keyword evidence="3 10" id="KW-0349">Heme</keyword>
<evidence type="ECO:0000256" key="6">
    <source>
        <dbReference type="ARBA" id="ARBA00023004"/>
    </source>
</evidence>
<comment type="catalytic activity">
    <reaction evidence="10">
        <text>holo-[cytochrome c] = apo-[cytochrome c] + heme b</text>
        <dbReference type="Rhea" id="RHEA:22648"/>
        <dbReference type="Rhea" id="RHEA-COMP:10725"/>
        <dbReference type="Rhea" id="RHEA-COMP:10726"/>
        <dbReference type="ChEBI" id="CHEBI:29950"/>
        <dbReference type="ChEBI" id="CHEBI:60344"/>
        <dbReference type="ChEBI" id="CHEBI:83739"/>
        <dbReference type="EC" id="4.4.1.17"/>
    </reaction>
</comment>
<evidence type="ECO:0000313" key="12">
    <source>
        <dbReference type="EMBL" id="QSL64882.1"/>
    </source>
</evidence>
<evidence type="ECO:0000256" key="5">
    <source>
        <dbReference type="ARBA" id="ARBA00022792"/>
    </source>
</evidence>
<keyword evidence="9 10" id="KW-0456">Lyase</keyword>
<sequence length="216" mass="25169">MAERPPSPDKPYDSKHSPIGCPVSSVNKNIEGLSPKNPPFFDQNLAGLSNKREISSIPKGNGKEGEYWIYPSERMFFEAMRRKNWNPRANEMQFIVPIHNAVNEQVWREILSWEKGWGSEMCGGPKLVEFEGKSSKLSPKARWLKYLGYKPPFDRHDWTIDRCGKEVTYIIDFYSGKKEGELLSFYLDVRPKLSINGAWMRLIRVFQDFFQKKKDL</sequence>
<keyword evidence="8 10" id="KW-0472">Membrane</keyword>
<evidence type="ECO:0000256" key="1">
    <source>
        <dbReference type="ARBA" id="ARBA00004273"/>
    </source>
</evidence>
<dbReference type="Proteomes" id="UP000663699">
    <property type="component" value="Chromosome 4"/>
</dbReference>
<keyword evidence="7 10" id="KW-0496">Mitochondrion</keyword>
<dbReference type="PROSITE" id="PS00821">
    <property type="entry name" value="CYTO_HEME_LYASE_1"/>
    <property type="match status" value="1"/>
</dbReference>
<dbReference type="PROSITE" id="PS00822">
    <property type="entry name" value="CYTO_HEME_LYASE_2"/>
    <property type="match status" value="1"/>
</dbReference>
<protein>
    <recommendedName>
        <fullName evidence="10">Holocytochrome c-type synthase</fullName>
        <ecNumber evidence="10">4.4.1.17</ecNumber>
    </recommendedName>
</protein>
<organism evidence="12 13">
    <name type="scientific">Pneumocystis wakefieldiae</name>
    <dbReference type="NCBI Taxonomy" id="38082"/>
    <lineage>
        <taxon>Eukaryota</taxon>
        <taxon>Fungi</taxon>
        <taxon>Dikarya</taxon>
        <taxon>Ascomycota</taxon>
        <taxon>Taphrinomycotina</taxon>
        <taxon>Pneumocystomycetes</taxon>
        <taxon>Pneumocystaceae</taxon>
        <taxon>Pneumocystis</taxon>
    </lineage>
</organism>
<evidence type="ECO:0000256" key="11">
    <source>
        <dbReference type="SAM" id="MobiDB-lite"/>
    </source>
</evidence>
<proteinExistence type="inferred from homology"/>
<evidence type="ECO:0000256" key="3">
    <source>
        <dbReference type="ARBA" id="ARBA00022617"/>
    </source>
</evidence>
<dbReference type="EMBL" id="CP054535">
    <property type="protein sequence ID" value="QSL64882.1"/>
    <property type="molecule type" value="Genomic_DNA"/>
</dbReference>
<keyword evidence="4 10" id="KW-0479">Metal-binding</keyword>
<keyword evidence="13" id="KW-1185">Reference proteome</keyword>
<dbReference type="GO" id="GO:0004408">
    <property type="term" value="F:holocytochrome-c synthase activity"/>
    <property type="evidence" value="ECO:0007669"/>
    <property type="project" value="UniProtKB-EC"/>
</dbReference>
<dbReference type="AlphaFoldDB" id="A0A899FXZ2"/>
<accession>A0A899FXZ2</accession>
<evidence type="ECO:0000256" key="4">
    <source>
        <dbReference type="ARBA" id="ARBA00022723"/>
    </source>
</evidence>
<name>A0A899FXZ2_9ASCO</name>
<comment type="function">
    <text evidence="10">Lyase that catalyzes the covalent linking of the heme group to the cytochrome C apoprotein to produce the mature functional cytochrome.</text>
</comment>
<dbReference type="GO" id="GO:0005743">
    <property type="term" value="C:mitochondrial inner membrane"/>
    <property type="evidence" value="ECO:0007669"/>
    <property type="project" value="UniProtKB-SubCell"/>
</dbReference>
<evidence type="ECO:0000256" key="10">
    <source>
        <dbReference type="RuleBase" id="RU363130"/>
    </source>
</evidence>
<evidence type="ECO:0000256" key="7">
    <source>
        <dbReference type="ARBA" id="ARBA00023128"/>
    </source>
</evidence>
<evidence type="ECO:0000256" key="8">
    <source>
        <dbReference type="ARBA" id="ARBA00023136"/>
    </source>
</evidence>
<reference evidence="12" key="1">
    <citation type="submission" date="2020-06" db="EMBL/GenBank/DDBJ databases">
        <title>Genomes of multiple members of Pneumocystis genus reveal paths to human pathogen Pneumocystis jirovecii.</title>
        <authorList>
            <person name="Cisse O.H."/>
            <person name="Ma L."/>
            <person name="Dekker J."/>
            <person name="Khil P."/>
            <person name="Jo J."/>
            <person name="Brenchley J."/>
            <person name="Blair R."/>
            <person name="Pahar B."/>
            <person name="Chabe M."/>
            <person name="Van Rompay K.A."/>
            <person name="Keesler R."/>
            <person name="Sukura A."/>
            <person name="Hirsch V."/>
            <person name="Kutty G."/>
            <person name="Liu Y."/>
            <person name="Peng L."/>
            <person name="Chen J."/>
            <person name="Song J."/>
            <person name="Weissenbacher-Lang C."/>
            <person name="Xu J."/>
            <person name="Upham N.S."/>
            <person name="Stajich J.E."/>
            <person name="Cuomo C.A."/>
            <person name="Cushion M.T."/>
            <person name="Kovacs J.A."/>
        </authorList>
    </citation>
    <scope>NUCLEOTIDE SEQUENCE</scope>
    <source>
        <strain evidence="12">2A</strain>
    </source>
</reference>
<keyword evidence="5 10" id="KW-0999">Mitochondrion inner membrane</keyword>
<dbReference type="EC" id="4.4.1.17" evidence="10"/>